<gene>
    <name evidence="1" type="ORF">RDWZM_005071</name>
</gene>
<dbReference type="Proteomes" id="UP001142055">
    <property type="component" value="Chromosome 2"/>
</dbReference>
<organism evidence="1 2">
    <name type="scientific">Blomia tropicalis</name>
    <name type="common">Mite</name>
    <dbReference type="NCBI Taxonomy" id="40697"/>
    <lineage>
        <taxon>Eukaryota</taxon>
        <taxon>Metazoa</taxon>
        <taxon>Ecdysozoa</taxon>
        <taxon>Arthropoda</taxon>
        <taxon>Chelicerata</taxon>
        <taxon>Arachnida</taxon>
        <taxon>Acari</taxon>
        <taxon>Acariformes</taxon>
        <taxon>Sarcoptiformes</taxon>
        <taxon>Astigmata</taxon>
        <taxon>Glycyphagoidea</taxon>
        <taxon>Echimyopodidae</taxon>
        <taxon>Blomia</taxon>
    </lineage>
</organism>
<protein>
    <submittedName>
        <fullName evidence="1">Uncharacterized protein</fullName>
    </submittedName>
</protein>
<evidence type="ECO:0000313" key="2">
    <source>
        <dbReference type="Proteomes" id="UP001142055"/>
    </source>
</evidence>
<keyword evidence="2" id="KW-1185">Reference proteome</keyword>
<evidence type="ECO:0000313" key="1">
    <source>
        <dbReference type="EMBL" id="KAJ6219259.1"/>
    </source>
</evidence>
<proteinExistence type="predicted"/>
<name>A0A9Q0M5C2_BLOTA</name>
<sequence length="788" mass="92664">MDCENGSVNIFSLSLEDKLRISFETFLTGKLKANCDDTLFEKFCSFLQKDLSTIYLLNYISRENILKLILQHLPNCDDEKTYTERCEDYVAFFRLVGSLFLHEEIFQSYLEEYDDCFDLPKLLDRMFIYLNDPKNSIQSNKLLVFSLLLFLKCITSHQFGLRWFADIWFKSSTSIETKFASTFMSLLKSNCTYYIQKEMNQIVINLIDLANRSSELHSKLIPLFRKNLFEDFGLQECKITIDILKTIEDKKMFIYENSLIEMMCRLLKQLSDHSEDQLNHLIKLLSIILINVPDNELAQYTISELYSNNQCFLLLSFLTHTIEADCSVPQYNFIREQWISYVEKIFRFVKIHYCNETEIQNKDEKDQLILTTFRNQPYSIFESNCFKILNKIKIQALTDEEKQKIIKQLEPFVDIKLSNRKNQIFMIEFLENVVKLNHKRSEIVVPILNLYSKMLKKLPMFCNLILKPFRIIVQQNQLVHTDSVQNAINPILKSFIHYLTNIMEENQTTIELNDMVVESMFHLVLNYDNCEKIGQQFIESIDEIIRLEVNYLEYDNLDSSCRANIISTLYYLGSLSKWNEKIIELASNWTIQHLFETIPNNDYSFRQTLFDNLICITQHKNHLIKKSEYEKFLPLACKQCMVETDSELKFNLLKMIDKLTEIQYESCDSNLNLKRKSELDEEPKTIECQFVRSLLGVLFEPLALDDSGHLRQKICKRLFPQKELNRSTKHHTTPGLASSSTMNNNIEQQSTMGNCENQGPNILDDIITTSLLIMHNEDGDDNLVKDCY</sequence>
<comment type="caution">
    <text evidence="1">The sequence shown here is derived from an EMBL/GenBank/DDBJ whole genome shotgun (WGS) entry which is preliminary data.</text>
</comment>
<accession>A0A9Q0M5C2</accession>
<dbReference type="AlphaFoldDB" id="A0A9Q0M5C2"/>
<reference evidence="1" key="1">
    <citation type="submission" date="2022-12" db="EMBL/GenBank/DDBJ databases">
        <title>Genome assemblies of Blomia tropicalis.</title>
        <authorList>
            <person name="Cui Y."/>
        </authorList>
    </citation>
    <scope>NUCLEOTIDE SEQUENCE</scope>
    <source>
        <tissue evidence="1">Adult mites</tissue>
    </source>
</reference>
<dbReference type="EMBL" id="JAPWDV010000002">
    <property type="protein sequence ID" value="KAJ6219259.1"/>
    <property type="molecule type" value="Genomic_DNA"/>
</dbReference>